<dbReference type="EMBL" id="JBGBPQ010000006">
    <property type="protein sequence ID" value="KAL1523422.1"/>
    <property type="molecule type" value="Genomic_DNA"/>
</dbReference>
<dbReference type="Proteomes" id="UP001515480">
    <property type="component" value="Unassembled WGS sequence"/>
</dbReference>
<dbReference type="AlphaFoldDB" id="A0AB34JQE8"/>
<sequence length="297" mass="33072">MALQYKPHRHARRQPWPRSTFGLLLRGQLHRWGCAPPSLARQLAAHRSLLTHLIAPLEQSGHSALLFIALDRGCGAAAAAPLLTLYGRRLALARAVRASTQPEGMRAALRLFASAAAARECDFLLVLRHDLRLLRPVTAWTLQPHKLGLASKCERGAWGLFNCSSDLLFVVPRRLLGSFTASVGVNLDQPRLDAGANRSRYERWLYSARGCCFSARCVMGGWGHGCYNVLAARLGTQSLYFVFSMPLFVPSMRGGGSVLIHKDYEVAECRHMERGQRPLYRERALCEGMPNRSQFIP</sequence>
<proteinExistence type="predicted"/>
<reference evidence="1 2" key="1">
    <citation type="journal article" date="2024" name="Science">
        <title>Giant polyketide synthase enzymes in the biosynthesis of giant marine polyether toxins.</title>
        <authorList>
            <person name="Fallon T.R."/>
            <person name="Shende V.V."/>
            <person name="Wierzbicki I.H."/>
            <person name="Pendleton A.L."/>
            <person name="Watervoot N.F."/>
            <person name="Auber R.P."/>
            <person name="Gonzalez D.J."/>
            <person name="Wisecaver J.H."/>
            <person name="Moore B.S."/>
        </authorList>
    </citation>
    <scope>NUCLEOTIDE SEQUENCE [LARGE SCALE GENOMIC DNA]</scope>
    <source>
        <strain evidence="1 2">12B1</strain>
    </source>
</reference>
<gene>
    <name evidence="1" type="ORF">AB1Y20_018362</name>
</gene>
<comment type="caution">
    <text evidence="1">The sequence shown here is derived from an EMBL/GenBank/DDBJ whole genome shotgun (WGS) entry which is preliminary data.</text>
</comment>
<keyword evidence="2" id="KW-1185">Reference proteome</keyword>
<protein>
    <submittedName>
        <fullName evidence="1">Uncharacterized protein</fullName>
    </submittedName>
</protein>
<accession>A0AB34JQE8</accession>
<evidence type="ECO:0000313" key="2">
    <source>
        <dbReference type="Proteomes" id="UP001515480"/>
    </source>
</evidence>
<name>A0AB34JQE8_PRYPA</name>
<organism evidence="1 2">
    <name type="scientific">Prymnesium parvum</name>
    <name type="common">Toxic golden alga</name>
    <dbReference type="NCBI Taxonomy" id="97485"/>
    <lineage>
        <taxon>Eukaryota</taxon>
        <taxon>Haptista</taxon>
        <taxon>Haptophyta</taxon>
        <taxon>Prymnesiophyceae</taxon>
        <taxon>Prymnesiales</taxon>
        <taxon>Prymnesiaceae</taxon>
        <taxon>Prymnesium</taxon>
    </lineage>
</organism>
<evidence type="ECO:0000313" key="1">
    <source>
        <dbReference type="EMBL" id="KAL1523422.1"/>
    </source>
</evidence>